<dbReference type="Pfam" id="PF14808">
    <property type="entry name" value="TMEM164"/>
    <property type="match status" value="1"/>
</dbReference>
<dbReference type="Proteomes" id="UP000193834">
    <property type="component" value="Unassembled WGS sequence"/>
</dbReference>
<dbReference type="OrthoDB" id="9813172at2"/>
<proteinExistence type="predicted"/>
<dbReference type="RefSeq" id="WP_085498039.1">
    <property type="nucleotide sequence ID" value="NZ_FXAZ01000008.1"/>
</dbReference>
<accession>A0A1X7LU47</accession>
<evidence type="ECO:0000313" key="2">
    <source>
        <dbReference type="EMBL" id="SMG57401.1"/>
    </source>
</evidence>
<evidence type="ECO:0000256" key="1">
    <source>
        <dbReference type="SAM" id="Phobius"/>
    </source>
</evidence>
<dbReference type="NCBIfam" id="TIGR02206">
    <property type="entry name" value="intg_mem_TP0381"/>
    <property type="match status" value="1"/>
</dbReference>
<gene>
    <name evidence="2" type="ORF">SAMN06295960_4379</name>
</gene>
<feature type="transmembrane region" description="Helical" evidence="1">
    <location>
        <begin position="12"/>
        <end position="36"/>
    </location>
</feature>
<feature type="transmembrane region" description="Helical" evidence="1">
    <location>
        <begin position="165"/>
        <end position="189"/>
    </location>
</feature>
<feature type="transmembrane region" description="Helical" evidence="1">
    <location>
        <begin position="105"/>
        <end position="125"/>
    </location>
</feature>
<dbReference type="STRING" id="1852522.SAMN06295960_4379"/>
<protein>
    <submittedName>
        <fullName evidence="2">Conserved hypothetical integral membrane protein TIGR02206</fullName>
    </submittedName>
</protein>
<name>A0A1X7LU47_9BACL</name>
<keyword evidence="1" id="KW-1133">Transmembrane helix</keyword>
<dbReference type="InterPro" id="IPR011737">
    <property type="entry name" value="CHP02206_TP0381"/>
</dbReference>
<feature type="transmembrane region" description="Helical" evidence="1">
    <location>
        <begin position="209"/>
        <end position="232"/>
    </location>
</feature>
<dbReference type="EMBL" id="FXAZ01000008">
    <property type="protein sequence ID" value="SMG57401.1"/>
    <property type="molecule type" value="Genomic_DNA"/>
</dbReference>
<reference evidence="2 3" key="1">
    <citation type="submission" date="2017-04" db="EMBL/GenBank/DDBJ databases">
        <authorList>
            <person name="Afonso C.L."/>
            <person name="Miller P.J."/>
            <person name="Scott M.A."/>
            <person name="Spackman E."/>
            <person name="Goraichik I."/>
            <person name="Dimitrov K.M."/>
            <person name="Suarez D.L."/>
            <person name="Swayne D.E."/>
        </authorList>
    </citation>
    <scope>NUCLEOTIDE SEQUENCE [LARGE SCALE GENOMIC DNA]</scope>
    <source>
        <strain evidence="2 3">11</strain>
    </source>
</reference>
<keyword evidence="1" id="KW-0472">Membrane</keyword>
<keyword evidence="1" id="KW-0812">Transmembrane</keyword>
<organism evidence="2 3">
    <name type="scientific">Paenibacillus aquistagni</name>
    <dbReference type="NCBI Taxonomy" id="1852522"/>
    <lineage>
        <taxon>Bacteria</taxon>
        <taxon>Bacillati</taxon>
        <taxon>Bacillota</taxon>
        <taxon>Bacilli</taxon>
        <taxon>Bacillales</taxon>
        <taxon>Paenibacillaceae</taxon>
        <taxon>Paenibacillus</taxon>
    </lineage>
</organism>
<feature type="transmembrane region" description="Helical" evidence="1">
    <location>
        <begin position="48"/>
        <end position="68"/>
    </location>
</feature>
<sequence>MSWLDANSPTGFVHYGASHLVALALAAVLIIGLYLSRHAFTHGRAQSILRYSILSILVLCEATLNIWYVSEGVYDVKDTLPLELCTLSLYLSVLMLLLRSHWLAHLVYFTGIAGALMALLTPALFYDFPHYRFIEFFAAHIAIILAALYMVWVEEYRPTLKSIGISMLYLNVLLVVIGSVNAILGSNYMFISGKPDTTSLLDVLGPYPWYLLSLEGIALILFLLLQLPFVLAGRSKRNKQTLHLPQ</sequence>
<feature type="transmembrane region" description="Helical" evidence="1">
    <location>
        <begin position="80"/>
        <end position="98"/>
    </location>
</feature>
<evidence type="ECO:0000313" key="3">
    <source>
        <dbReference type="Proteomes" id="UP000193834"/>
    </source>
</evidence>
<dbReference type="AlphaFoldDB" id="A0A1X7LU47"/>
<feature type="transmembrane region" description="Helical" evidence="1">
    <location>
        <begin position="131"/>
        <end position="153"/>
    </location>
</feature>
<keyword evidence="3" id="KW-1185">Reference proteome</keyword>